<dbReference type="EMBL" id="DVGC01000023">
    <property type="protein sequence ID" value="HIR05093.1"/>
    <property type="molecule type" value="Genomic_DNA"/>
</dbReference>
<evidence type="ECO:0000313" key="2">
    <source>
        <dbReference type="EMBL" id="HIR05093.1"/>
    </source>
</evidence>
<protein>
    <submittedName>
        <fullName evidence="2">Uncharacterized protein</fullName>
    </submittedName>
</protein>
<gene>
    <name evidence="2" type="ORF">IAB28_03900</name>
</gene>
<keyword evidence="1" id="KW-0812">Transmembrane</keyword>
<keyword evidence="1" id="KW-1133">Transmembrane helix</keyword>
<accession>A0A9D1A596</accession>
<evidence type="ECO:0000313" key="3">
    <source>
        <dbReference type="Proteomes" id="UP000824250"/>
    </source>
</evidence>
<evidence type="ECO:0000256" key="1">
    <source>
        <dbReference type="SAM" id="Phobius"/>
    </source>
</evidence>
<feature type="transmembrane region" description="Helical" evidence="1">
    <location>
        <begin position="6"/>
        <end position="34"/>
    </location>
</feature>
<proteinExistence type="predicted"/>
<dbReference type="Proteomes" id="UP000824250">
    <property type="component" value="Unassembled WGS sequence"/>
</dbReference>
<dbReference type="AlphaFoldDB" id="A0A9D1A596"/>
<name>A0A9D1A596_9FIRM</name>
<reference evidence="2" key="2">
    <citation type="journal article" date="2021" name="PeerJ">
        <title>Extensive microbial diversity within the chicken gut microbiome revealed by metagenomics and culture.</title>
        <authorList>
            <person name="Gilroy R."/>
            <person name="Ravi A."/>
            <person name="Getino M."/>
            <person name="Pursley I."/>
            <person name="Horton D.L."/>
            <person name="Alikhan N.F."/>
            <person name="Baker D."/>
            <person name="Gharbi K."/>
            <person name="Hall N."/>
            <person name="Watson M."/>
            <person name="Adriaenssens E.M."/>
            <person name="Foster-Nyarko E."/>
            <person name="Jarju S."/>
            <person name="Secka A."/>
            <person name="Antonio M."/>
            <person name="Oren A."/>
            <person name="Chaudhuri R.R."/>
            <person name="La Ragione R."/>
            <person name="Hildebrand F."/>
            <person name="Pallen M.J."/>
        </authorList>
    </citation>
    <scope>NUCLEOTIDE SEQUENCE</scope>
    <source>
        <strain evidence="2">CHK180-2868</strain>
    </source>
</reference>
<keyword evidence="1" id="KW-0472">Membrane</keyword>
<organism evidence="2 3">
    <name type="scientific">Candidatus Copromonas faecavium</name>
    <name type="common">nom. illeg.</name>
    <dbReference type="NCBI Taxonomy" id="2840740"/>
    <lineage>
        <taxon>Bacteria</taxon>
        <taxon>Bacillati</taxon>
        <taxon>Bacillota</taxon>
        <taxon>Clostridia</taxon>
        <taxon>Lachnospirales</taxon>
        <taxon>Lachnospiraceae</taxon>
        <taxon>Candidatus Copromonas (nom. illeg.)</taxon>
    </lineage>
</organism>
<sequence>MANFLTMVLIAVIGVVGVVPTAAITIMIPVVIIWKIIRKIKNGYSLYQ</sequence>
<comment type="caution">
    <text evidence="2">The sequence shown here is derived from an EMBL/GenBank/DDBJ whole genome shotgun (WGS) entry which is preliminary data.</text>
</comment>
<reference evidence="2" key="1">
    <citation type="submission" date="2020-10" db="EMBL/GenBank/DDBJ databases">
        <authorList>
            <person name="Gilroy R."/>
        </authorList>
    </citation>
    <scope>NUCLEOTIDE SEQUENCE</scope>
    <source>
        <strain evidence="2">CHK180-2868</strain>
    </source>
</reference>